<sequence>MEDREENIDYENEQMQATYAGYSRRPVHSGFSPTIHPYYLFRPGFLEDRMQIHQGKYGYPGEQENQFYQQIETHGYSPLQVDQERIKSIWKKERNRIAAKRCREKRIARLKELERKEHAMIYEISELKEAIHDYDNILEILLRYIQGYLDLEIGKHESFVSLFDRLCNLKKVGTPNPTYLRDVSHFLSKKLNVTNEGIDKITEAIRGWLNKLFEKD</sequence>
<dbReference type="Proteomes" id="UP000010094">
    <property type="component" value="Chromosome III"/>
</dbReference>
<dbReference type="OrthoDB" id="2187714at2759"/>
<dbReference type="RefSeq" id="XP_009264263.1">
    <property type="nucleotide sequence ID" value="XM_009265988.1"/>
</dbReference>
<protein>
    <submittedName>
        <fullName evidence="2">Leucine zipper domain-containing protein</fullName>
    </submittedName>
</protein>
<dbReference type="PROSITE" id="PS50217">
    <property type="entry name" value="BZIP"/>
    <property type="match status" value="1"/>
</dbReference>
<proteinExistence type="predicted"/>
<dbReference type="Pfam" id="PF00170">
    <property type="entry name" value="bZIP_1"/>
    <property type="match status" value="1"/>
</dbReference>
<keyword evidence="3" id="KW-1185">Reference proteome</keyword>
<dbReference type="GeneID" id="20521058"/>
<accession>I6ZT27</accession>
<dbReference type="GO" id="GO:0003700">
    <property type="term" value="F:DNA-binding transcription factor activity"/>
    <property type="evidence" value="ECO:0007669"/>
    <property type="project" value="InterPro"/>
</dbReference>
<evidence type="ECO:0000313" key="2">
    <source>
        <dbReference type="EMBL" id="AFN82766.1"/>
    </source>
</evidence>
<dbReference type="HOGENOM" id="CLU_1245345_0_0_1"/>
<evidence type="ECO:0000313" key="3">
    <source>
        <dbReference type="Proteomes" id="UP000010094"/>
    </source>
</evidence>
<reference evidence="2 3" key="1">
    <citation type="journal article" date="2012" name="Proc. Natl. Acad. Sci. U.S.A.">
        <title>Gain and loss of multiple functionally related, horizontally transferred genes in the reduced genomes of two microsporidian parasites.</title>
        <authorList>
            <person name="Pombert J.-F."/>
            <person name="Selman M."/>
            <person name="Burki F."/>
            <person name="Bardell F.T."/>
            <person name="Farinelli L."/>
            <person name="Solter L.F."/>
            <person name="Whitman D.W."/>
            <person name="Weiss L.M."/>
            <person name="Corradi N."/>
            <person name="Keeling P.J."/>
        </authorList>
    </citation>
    <scope>NUCLEOTIDE SEQUENCE [LARGE SCALE GENOMIC DNA]</scope>
    <source>
        <strain evidence="2 3">SJ-2008</strain>
    </source>
</reference>
<dbReference type="SUPFAM" id="SSF57959">
    <property type="entry name" value="Leucine zipper domain"/>
    <property type="match status" value="1"/>
</dbReference>
<dbReference type="SMART" id="SM00338">
    <property type="entry name" value="BRLZ"/>
    <property type="match status" value="1"/>
</dbReference>
<feature type="domain" description="BZIP" evidence="1">
    <location>
        <begin position="91"/>
        <end position="148"/>
    </location>
</feature>
<dbReference type="InterPro" id="IPR004827">
    <property type="entry name" value="bZIP"/>
</dbReference>
<dbReference type="KEGG" id="ero:EROM_031440"/>
<name>I6ZT27_ENCRO</name>
<organism evidence="2 3">
    <name type="scientific">Encephalitozoon romaleae (strain SJ-2008)</name>
    <name type="common">Microsporidian parasite</name>
    <dbReference type="NCBI Taxonomy" id="1178016"/>
    <lineage>
        <taxon>Eukaryota</taxon>
        <taxon>Fungi</taxon>
        <taxon>Fungi incertae sedis</taxon>
        <taxon>Microsporidia</taxon>
        <taxon>Unikaryonidae</taxon>
        <taxon>Encephalitozoon</taxon>
    </lineage>
</organism>
<dbReference type="InterPro" id="IPR046347">
    <property type="entry name" value="bZIP_sf"/>
</dbReference>
<dbReference type="PROSITE" id="PS00036">
    <property type="entry name" value="BZIP_BASIC"/>
    <property type="match status" value="1"/>
</dbReference>
<dbReference type="CDD" id="cd14686">
    <property type="entry name" value="bZIP"/>
    <property type="match status" value="1"/>
</dbReference>
<dbReference type="EMBL" id="CP003520">
    <property type="protein sequence ID" value="AFN82766.1"/>
    <property type="molecule type" value="Genomic_DNA"/>
</dbReference>
<dbReference type="Gene3D" id="1.20.5.170">
    <property type="match status" value="1"/>
</dbReference>
<evidence type="ECO:0000259" key="1">
    <source>
        <dbReference type="PROSITE" id="PS50217"/>
    </source>
</evidence>
<gene>
    <name evidence="2" type="ordered locus">EROM_031440</name>
</gene>
<dbReference type="AlphaFoldDB" id="I6ZT27"/>
<dbReference type="VEuPathDB" id="MicrosporidiaDB:EROM_031440"/>